<feature type="disulfide bond" evidence="8">
    <location>
        <begin position="346"/>
        <end position="355"/>
    </location>
</feature>
<dbReference type="InterPro" id="IPR000152">
    <property type="entry name" value="EGF-type_Asp/Asn_hydroxyl_site"/>
</dbReference>
<feature type="domain" description="EGF-like" evidence="11">
    <location>
        <begin position="542"/>
        <end position="582"/>
    </location>
</feature>
<dbReference type="SUPFAM" id="SSF57414">
    <property type="entry name" value="Hairpin loop containing domain-like"/>
    <property type="match status" value="1"/>
</dbReference>
<dbReference type="InterPro" id="IPR018097">
    <property type="entry name" value="EGF_Ca-bd_CS"/>
</dbReference>
<dbReference type="Gene3D" id="2.10.25.10">
    <property type="entry name" value="Laminin"/>
    <property type="match status" value="4"/>
</dbReference>
<keyword evidence="2" id="KW-0964">Secreted</keyword>
<evidence type="ECO:0000259" key="11">
    <source>
        <dbReference type="PROSITE" id="PS50026"/>
    </source>
</evidence>
<proteinExistence type="predicted"/>
<dbReference type="PANTHER" id="PTHR24043:SF8">
    <property type="entry name" value="EGF-LIKE DOMAIN-CONTAINING PROTEIN"/>
    <property type="match status" value="1"/>
</dbReference>
<evidence type="ECO:0000313" key="14">
    <source>
        <dbReference type="RefSeq" id="XP_019635693.1"/>
    </source>
</evidence>
<dbReference type="SUPFAM" id="SSF57184">
    <property type="entry name" value="Growth factor receptor domain"/>
    <property type="match status" value="1"/>
</dbReference>
<keyword evidence="9" id="KW-1133">Transmembrane helix</keyword>
<dbReference type="FunFam" id="2.10.25.10:FF:000014">
    <property type="entry name" value="Latent-transforming growth factor beta-binding protein 3"/>
    <property type="match status" value="1"/>
</dbReference>
<comment type="subcellular location">
    <subcellularLocation>
        <location evidence="1">Secreted</location>
    </subcellularLocation>
</comment>
<dbReference type="GeneID" id="109478527"/>
<evidence type="ECO:0000259" key="12">
    <source>
        <dbReference type="PROSITE" id="PS50948"/>
    </source>
</evidence>
<dbReference type="Gene3D" id="2.170.300.10">
    <property type="entry name" value="Tie2 ligand-binding domain superfamily"/>
    <property type="match status" value="1"/>
</dbReference>
<keyword evidence="4 10" id="KW-0732">Signal</keyword>
<dbReference type="CDD" id="cd00054">
    <property type="entry name" value="EGF_CA"/>
    <property type="match status" value="1"/>
</dbReference>
<protein>
    <submittedName>
        <fullName evidence="14">Multiple epidermal growth factor-like domains protein 6</fullName>
    </submittedName>
</protein>
<keyword evidence="3 8" id="KW-0245">EGF-like domain</keyword>
<dbReference type="InterPro" id="IPR000742">
    <property type="entry name" value="EGF"/>
</dbReference>
<evidence type="ECO:0000256" key="4">
    <source>
        <dbReference type="ARBA" id="ARBA00022729"/>
    </source>
</evidence>
<organism evidence="13 14">
    <name type="scientific">Branchiostoma belcheri</name>
    <name type="common">Amphioxus</name>
    <dbReference type="NCBI Taxonomy" id="7741"/>
    <lineage>
        <taxon>Eukaryota</taxon>
        <taxon>Metazoa</taxon>
        <taxon>Chordata</taxon>
        <taxon>Cephalochordata</taxon>
        <taxon>Leptocardii</taxon>
        <taxon>Amphioxiformes</taxon>
        <taxon>Branchiostomatidae</taxon>
        <taxon>Branchiostoma</taxon>
    </lineage>
</organism>
<dbReference type="InterPro" id="IPR024731">
    <property type="entry name" value="NELL2-like_EGF"/>
</dbReference>
<feature type="transmembrane region" description="Helical" evidence="9">
    <location>
        <begin position="592"/>
        <end position="616"/>
    </location>
</feature>
<dbReference type="InterPro" id="IPR049883">
    <property type="entry name" value="NOTCH1_EGF-like"/>
</dbReference>
<feature type="domain" description="Apple" evidence="12">
    <location>
        <begin position="37"/>
        <end position="106"/>
    </location>
</feature>
<dbReference type="Pfam" id="PF12947">
    <property type="entry name" value="EGF_3"/>
    <property type="match status" value="1"/>
</dbReference>
<accession>A0A6P4ZG26</accession>
<evidence type="ECO:0000256" key="2">
    <source>
        <dbReference type="ARBA" id="ARBA00022525"/>
    </source>
</evidence>
<evidence type="ECO:0000256" key="3">
    <source>
        <dbReference type="ARBA" id="ARBA00022536"/>
    </source>
</evidence>
<keyword evidence="9" id="KW-0472">Membrane</keyword>
<dbReference type="Pfam" id="PF00024">
    <property type="entry name" value="PAN_1"/>
    <property type="match status" value="1"/>
</dbReference>
<evidence type="ECO:0000313" key="13">
    <source>
        <dbReference type="Proteomes" id="UP000515135"/>
    </source>
</evidence>
<keyword evidence="9" id="KW-0812">Transmembrane</keyword>
<dbReference type="Proteomes" id="UP000515135">
    <property type="component" value="Unplaced"/>
</dbReference>
<dbReference type="GO" id="GO:0005576">
    <property type="term" value="C:extracellular region"/>
    <property type="evidence" value="ECO:0007669"/>
    <property type="project" value="UniProtKB-SubCell"/>
</dbReference>
<sequence>MGDSRVIRATKPLPIAIALIFCVSTVVLAEMIELYDCTDGKYLNQHDDDTINGISIEECAERCMHGTPGVPEWECSSFDYMKSDQICLLSTTKSGSLTSDSNYWYCELKDLLHFFDVQPDHALGGLDDYIVLLPEATPLKCAWRCLRDQATLPGAVCYSFEIGTEQRPDKCLLSSYSVDTSGISLDFNPRFDYYQRSELCIPSPCVKGYCVGKNKVFTCMCDAGWGGDICNEVCAEGTFGQGCHEICHCALGGSVCDTASGICSSGGCIEGWSGPNCQADVNECLDNAGRGPCAQICTNTDGSYTCSCRAGYSLNDDGHSCDDVCIPNPCIHGHCVRHINTFTCMCDAGWGEDICDTACSSGTFGSGCSSTCHCAAGDSVCATDTGACSTGGCSDGWQGLSCQTDIDECLSNDGRGPCAQVCTNTPGHYVCSCSDGYKVGADGHTCEACGLGTFGPECSGMCHCAFGNIVCDSQAGGCSNGGCASGWIGSNCQTACQPGYFGQGCTGICHCASGDSVCYPQSGVCSSGGCAPGWEGRNCQNDVNECSRNTDICHTEGTCVNTEGSYKCTCNPGYQWDGISCKQEHQSAGGGLSAGGIVGIVLTLVVLFAAAAALIFKKCRTE</sequence>
<dbReference type="SMART" id="SM00179">
    <property type="entry name" value="EGF_CA"/>
    <property type="match status" value="4"/>
</dbReference>
<comment type="caution">
    <text evidence="8">Lacks conserved residue(s) required for the propagation of feature annotation.</text>
</comment>
<dbReference type="PROSITE" id="PS50026">
    <property type="entry name" value="EGF_3"/>
    <property type="match status" value="3"/>
</dbReference>
<dbReference type="Pfam" id="PF07645">
    <property type="entry name" value="EGF_CA"/>
    <property type="match status" value="1"/>
</dbReference>
<dbReference type="AlphaFoldDB" id="A0A6P4ZG26"/>
<keyword evidence="13" id="KW-1185">Reference proteome</keyword>
<evidence type="ECO:0000256" key="10">
    <source>
        <dbReference type="SAM" id="SignalP"/>
    </source>
</evidence>
<dbReference type="Pfam" id="PF14670">
    <property type="entry name" value="FXa_inhibition"/>
    <property type="match status" value="1"/>
</dbReference>
<dbReference type="PROSITE" id="PS00022">
    <property type="entry name" value="EGF_1"/>
    <property type="match status" value="1"/>
</dbReference>
<evidence type="ECO:0000256" key="5">
    <source>
        <dbReference type="ARBA" id="ARBA00022737"/>
    </source>
</evidence>
<dbReference type="PANTHER" id="PTHR24043">
    <property type="entry name" value="SCAVENGER RECEPTOR CLASS F"/>
    <property type="match status" value="1"/>
</dbReference>
<keyword evidence="5" id="KW-0677">Repeat</keyword>
<dbReference type="SMART" id="SM00473">
    <property type="entry name" value="PAN_AP"/>
    <property type="match status" value="2"/>
</dbReference>
<feature type="disulfide bond" evidence="8">
    <location>
        <begin position="325"/>
        <end position="335"/>
    </location>
</feature>
<evidence type="ECO:0000256" key="1">
    <source>
        <dbReference type="ARBA" id="ARBA00004613"/>
    </source>
</evidence>
<evidence type="ECO:0000256" key="6">
    <source>
        <dbReference type="ARBA" id="ARBA00023157"/>
    </source>
</evidence>
<dbReference type="OrthoDB" id="5983152at2759"/>
<dbReference type="PROSITE" id="PS01186">
    <property type="entry name" value="EGF_2"/>
    <property type="match status" value="2"/>
</dbReference>
<evidence type="ECO:0000256" key="9">
    <source>
        <dbReference type="SAM" id="Phobius"/>
    </source>
</evidence>
<dbReference type="Gene3D" id="3.50.4.10">
    <property type="entry name" value="Hepatocyte Growth Factor"/>
    <property type="match status" value="1"/>
</dbReference>
<evidence type="ECO:0000256" key="8">
    <source>
        <dbReference type="PROSITE-ProRule" id="PRU00076"/>
    </source>
</evidence>
<dbReference type="SUPFAM" id="SSF57196">
    <property type="entry name" value="EGF/Laminin"/>
    <property type="match status" value="2"/>
</dbReference>
<keyword evidence="7" id="KW-0325">Glycoprotein</keyword>
<dbReference type="GO" id="GO:0005044">
    <property type="term" value="F:scavenger receptor activity"/>
    <property type="evidence" value="ECO:0007669"/>
    <property type="project" value="InterPro"/>
</dbReference>
<dbReference type="InterPro" id="IPR003609">
    <property type="entry name" value="Pan_app"/>
</dbReference>
<feature type="domain" description="EGF-like" evidence="11">
    <location>
        <begin position="322"/>
        <end position="356"/>
    </location>
</feature>
<dbReference type="GO" id="GO:0005509">
    <property type="term" value="F:calcium ion binding"/>
    <property type="evidence" value="ECO:0007669"/>
    <property type="project" value="InterPro"/>
</dbReference>
<reference evidence="14" key="1">
    <citation type="submission" date="2025-08" db="UniProtKB">
        <authorList>
            <consortium name="RefSeq"/>
        </authorList>
    </citation>
    <scope>IDENTIFICATION</scope>
    <source>
        <tissue evidence="14">Gonad</tissue>
    </source>
</reference>
<dbReference type="InterPro" id="IPR009030">
    <property type="entry name" value="Growth_fac_rcpt_cys_sf"/>
</dbReference>
<dbReference type="KEGG" id="bbel:109478527"/>
<dbReference type="RefSeq" id="XP_019635693.1">
    <property type="nucleotide sequence ID" value="XM_019780134.1"/>
</dbReference>
<dbReference type="InterPro" id="IPR042635">
    <property type="entry name" value="MEGF10/SREC1/2-like"/>
</dbReference>
<feature type="signal peptide" evidence="10">
    <location>
        <begin position="1"/>
        <end position="29"/>
    </location>
</feature>
<dbReference type="SMART" id="SM00181">
    <property type="entry name" value="EGF"/>
    <property type="match status" value="8"/>
</dbReference>
<dbReference type="FunFam" id="2.10.25.10:FF:000038">
    <property type="entry name" value="Fibrillin 2"/>
    <property type="match status" value="1"/>
</dbReference>
<dbReference type="PROSITE" id="PS01187">
    <property type="entry name" value="EGF_CA"/>
    <property type="match status" value="2"/>
</dbReference>
<gene>
    <name evidence="14" type="primary">LOC109478527</name>
</gene>
<dbReference type="InterPro" id="IPR001881">
    <property type="entry name" value="EGF-like_Ca-bd_dom"/>
</dbReference>
<dbReference type="PROSITE" id="PS00010">
    <property type="entry name" value="ASX_HYDROXYL"/>
    <property type="match status" value="2"/>
</dbReference>
<feature type="chain" id="PRO_5028365477" evidence="10">
    <location>
        <begin position="30"/>
        <end position="622"/>
    </location>
</feature>
<evidence type="ECO:0000256" key="7">
    <source>
        <dbReference type="ARBA" id="ARBA00023180"/>
    </source>
</evidence>
<name>A0A6P4ZG26_BRABE</name>
<feature type="domain" description="EGF-like" evidence="11">
    <location>
        <begin position="405"/>
        <end position="447"/>
    </location>
</feature>
<keyword evidence="6 8" id="KW-1015">Disulfide bond</keyword>
<dbReference type="PROSITE" id="PS50948">
    <property type="entry name" value="PAN"/>
    <property type="match status" value="1"/>
</dbReference>